<dbReference type="STRING" id="1674920.ACR52_17115"/>
<accession>A0A0J8G0L8</accession>
<name>A0A0J8G0L8_9PSED</name>
<gene>
    <name evidence="1" type="ORF">ACR52_17115</name>
</gene>
<proteinExistence type="predicted"/>
<keyword evidence="2" id="KW-1185">Reference proteome</keyword>
<sequence length="63" mass="6982">MRQAGASMGAVDIALDRGSNSGSTMGARRFEAFFLGMARFLAAVRGWLTCIKRRKFLFAYCQN</sequence>
<evidence type="ECO:0000313" key="1">
    <source>
        <dbReference type="EMBL" id="KMT54544.1"/>
    </source>
</evidence>
<comment type="caution">
    <text evidence="1">The sequence shown here is derived from an EMBL/GenBank/DDBJ whole genome shotgun (WGS) entry which is preliminary data.</text>
</comment>
<organism evidence="1 2">
    <name type="scientific">Pseudomonas fildesensis</name>
    <dbReference type="NCBI Taxonomy" id="1674920"/>
    <lineage>
        <taxon>Bacteria</taxon>
        <taxon>Pseudomonadati</taxon>
        <taxon>Pseudomonadota</taxon>
        <taxon>Gammaproteobacteria</taxon>
        <taxon>Pseudomonadales</taxon>
        <taxon>Pseudomonadaceae</taxon>
        <taxon>Pseudomonas</taxon>
    </lineage>
</organism>
<dbReference type="Proteomes" id="UP000037551">
    <property type="component" value="Unassembled WGS sequence"/>
</dbReference>
<evidence type="ECO:0000313" key="2">
    <source>
        <dbReference type="Proteomes" id="UP000037551"/>
    </source>
</evidence>
<dbReference type="AlphaFoldDB" id="A0A0J8G0L8"/>
<reference evidence="1 2" key="1">
    <citation type="submission" date="2015-06" db="EMBL/GenBank/DDBJ databases">
        <title>Draft genome sequence of an Antarctic Pseudomonas sp. strain KG01 with full potential for biotechnological applications.</title>
        <authorList>
            <person name="Pavlov M.S."/>
            <person name="Lira F."/>
            <person name="Martinez J.L."/>
            <person name="Marshall S.H."/>
        </authorList>
    </citation>
    <scope>NUCLEOTIDE SEQUENCE [LARGE SCALE GENOMIC DNA]</scope>
    <source>
        <strain evidence="1 2">KG01</strain>
    </source>
</reference>
<dbReference type="EMBL" id="LFMW01000011">
    <property type="protein sequence ID" value="KMT54544.1"/>
    <property type="molecule type" value="Genomic_DNA"/>
</dbReference>
<protein>
    <submittedName>
        <fullName evidence="1">Uncharacterized protein</fullName>
    </submittedName>
</protein>
<dbReference type="PATRIC" id="fig|1674920.3.peg.1359"/>